<dbReference type="GO" id="GO:0016020">
    <property type="term" value="C:membrane"/>
    <property type="evidence" value="ECO:0007669"/>
    <property type="project" value="TreeGrafter"/>
</dbReference>
<reference evidence="4" key="1">
    <citation type="journal article" date="2014" name="Int. J. Syst. Evol. Microbiol.">
        <title>Complete genome sequence of Corynebacterium casei LMG S-19264T (=DSM 44701T), isolated from a smear-ripened cheese.</title>
        <authorList>
            <consortium name="US DOE Joint Genome Institute (JGI-PGF)"/>
            <person name="Walter F."/>
            <person name="Albersmeier A."/>
            <person name="Kalinowski J."/>
            <person name="Ruckert C."/>
        </authorList>
    </citation>
    <scope>NUCLEOTIDE SEQUENCE</scope>
    <source>
        <strain evidence="4">CGMCC 1.15367</strain>
    </source>
</reference>
<evidence type="ECO:0000256" key="1">
    <source>
        <dbReference type="ARBA" id="ARBA00006484"/>
    </source>
</evidence>
<evidence type="ECO:0000313" key="5">
    <source>
        <dbReference type="Proteomes" id="UP000644699"/>
    </source>
</evidence>
<dbReference type="InterPro" id="IPR020904">
    <property type="entry name" value="Sc_DH/Rdtase_CS"/>
</dbReference>
<dbReference type="PANTHER" id="PTHR44196:SF1">
    <property type="entry name" value="DEHYDROGENASE_REDUCTASE SDR FAMILY MEMBER 7B"/>
    <property type="match status" value="1"/>
</dbReference>
<comment type="caution">
    <text evidence="4">The sequence shown here is derived from an EMBL/GenBank/DDBJ whole genome shotgun (WGS) entry which is preliminary data.</text>
</comment>
<dbReference type="EMBL" id="BMIQ01000001">
    <property type="protein sequence ID" value="GGD94588.1"/>
    <property type="molecule type" value="Genomic_DNA"/>
</dbReference>
<evidence type="ECO:0000259" key="3">
    <source>
        <dbReference type="SMART" id="SM00822"/>
    </source>
</evidence>
<comment type="similarity">
    <text evidence="1">Belongs to the short-chain dehydrogenases/reductases (SDR) family.</text>
</comment>
<organism evidence="4 5">
    <name type="scientific">Aureimonas endophytica</name>
    <dbReference type="NCBI Taxonomy" id="2027858"/>
    <lineage>
        <taxon>Bacteria</taxon>
        <taxon>Pseudomonadati</taxon>
        <taxon>Pseudomonadota</taxon>
        <taxon>Alphaproteobacteria</taxon>
        <taxon>Hyphomicrobiales</taxon>
        <taxon>Aurantimonadaceae</taxon>
        <taxon>Aureimonas</taxon>
    </lineage>
</organism>
<dbReference type="InterPro" id="IPR036291">
    <property type="entry name" value="NAD(P)-bd_dom_sf"/>
</dbReference>
<dbReference type="PANTHER" id="PTHR44196">
    <property type="entry name" value="DEHYDROGENASE/REDUCTASE SDR FAMILY MEMBER 7B"/>
    <property type="match status" value="1"/>
</dbReference>
<evidence type="ECO:0000256" key="2">
    <source>
        <dbReference type="ARBA" id="ARBA00023002"/>
    </source>
</evidence>
<keyword evidence="2" id="KW-0560">Oxidoreductase</keyword>
<gene>
    <name evidence="4" type="ORF">GCM10011390_11690</name>
</gene>
<evidence type="ECO:0000313" key="4">
    <source>
        <dbReference type="EMBL" id="GGD94588.1"/>
    </source>
</evidence>
<dbReference type="GO" id="GO:0016491">
    <property type="term" value="F:oxidoreductase activity"/>
    <property type="evidence" value="ECO:0007669"/>
    <property type="project" value="UniProtKB-KW"/>
</dbReference>
<dbReference type="AlphaFoldDB" id="A0A916ZG56"/>
<dbReference type="SMART" id="SM00822">
    <property type="entry name" value="PKS_KR"/>
    <property type="match status" value="1"/>
</dbReference>
<proteinExistence type="inferred from homology"/>
<protein>
    <submittedName>
        <fullName evidence="4">Oxidoreductase</fullName>
    </submittedName>
</protein>
<dbReference type="Pfam" id="PF00106">
    <property type="entry name" value="adh_short"/>
    <property type="match status" value="1"/>
</dbReference>
<dbReference type="PROSITE" id="PS00061">
    <property type="entry name" value="ADH_SHORT"/>
    <property type="match status" value="1"/>
</dbReference>
<dbReference type="SUPFAM" id="SSF51735">
    <property type="entry name" value="NAD(P)-binding Rossmann-fold domains"/>
    <property type="match status" value="1"/>
</dbReference>
<dbReference type="Proteomes" id="UP000644699">
    <property type="component" value="Unassembled WGS sequence"/>
</dbReference>
<name>A0A916ZG56_9HYPH</name>
<feature type="domain" description="Ketoreductase" evidence="3">
    <location>
        <begin position="6"/>
        <end position="184"/>
    </location>
</feature>
<accession>A0A916ZG56</accession>
<dbReference type="InterPro" id="IPR002347">
    <property type="entry name" value="SDR_fam"/>
</dbReference>
<dbReference type="Gene3D" id="3.40.50.720">
    <property type="entry name" value="NAD(P)-binding Rossmann-like Domain"/>
    <property type="match status" value="1"/>
</dbReference>
<sequence length="263" mass="28736">MRMTGNTILVTGGGSGIGRGMAEEFLRRGNEVIIAGRRQSALDEVVAANPGMAAMALDIGDAEAVRAFGAEIVRRFPALDTVVHMAGIMQNERLTKPGAMLEVAEATVATNLLGPMRLTAALLPHLLSRPRAAILTVTSGIAYLPFAMTPSYTATKFAIRGWTDAIRLQLRETNVQVIELIPPYVRTGLMGDRQASDQNAMPLDRYLAETFELLERQPEAGEIVIENVKPQRYAEARGEYETLLVKRNEMLMAARKAEWDALA</sequence>
<dbReference type="PRINTS" id="PR00081">
    <property type="entry name" value="GDHRDH"/>
</dbReference>
<reference evidence="4" key="2">
    <citation type="submission" date="2020-09" db="EMBL/GenBank/DDBJ databases">
        <authorList>
            <person name="Sun Q."/>
            <person name="Zhou Y."/>
        </authorList>
    </citation>
    <scope>NUCLEOTIDE SEQUENCE</scope>
    <source>
        <strain evidence="4">CGMCC 1.15367</strain>
    </source>
</reference>
<dbReference type="InterPro" id="IPR057326">
    <property type="entry name" value="KR_dom"/>
</dbReference>
<keyword evidence="5" id="KW-1185">Reference proteome</keyword>